<comment type="caution">
    <text evidence="2">The sequence shown here is derived from an EMBL/GenBank/DDBJ whole genome shotgun (WGS) entry which is preliminary data.</text>
</comment>
<dbReference type="AlphaFoldDB" id="A0A5B7DEK0"/>
<feature type="region of interest" description="Disordered" evidence="1">
    <location>
        <begin position="67"/>
        <end position="92"/>
    </location>
</feature>
<evidence type="ECO:0000313" key="2">
    <source>
        <dbReference type="EMBL" id="MPC19526.1"/>
    </source>
</evidence>
<sequence>MHDPQATIPGIANTLLQEHSIPGGHENYPKLSLSKEMVSLGMKIDDDGSGGGQHPVSEVLLVLYGEGGPGGGAGAQAPHGLHQAGQTSRQHD</sequence>
<feature type="compositionally biased region" description="Low complexity" evidence="1">
    <location>
        <begin position="75"/>
        <end position="85"/>
    </location>
</feature>
<name>A0A5B7DEK0_PORTR</name>
<protein>
    <submittedName>
        <fullName evidence="2">Uncharacterized protein</fullName>
    </submittedName>
</protein>
<accession>A0A5B7DEK0</accession>
<reference evidence="2 3" key="1">
    <citation type="submission" date="2019-05" db="EMBL/GenBank/DDBJ databases">
        <title>Another draft genome of Portunus trituberculatus and its Hox gene families provides insights of decapod evolution.</title>
        <authorList>
            <person name="Jeong J.-H."/>
            <person name="Song I."/>
            <person name="Kim S."/>
            <person name="Choi T."/>
            <person name="Kim D."/>
            <person name="Ryu S."/>
            <person name="Kim W."/>
        </authorList>
    </citation>
    <scope>NUCLEOTIDE SEQUENCE [LARGE SCALE GENOMIC DNA]</scope>
    <source>
        <tissue evidence="2">Muscle</tissue>
    </source>
</reference>
<gene>
    <name evidence="2" type="ORF">E2C01_012442</name>
</gene>
<evidence type="ECO:0000256" key="1">
    <source>
        <dbReference type="SAM" id="MobiDB-lite"/>
    </source>
</evidence>
<organism evidence="2 3">
    <name type="scientific">Portunus trituberculatus</name>
    <name type="common">Swimming crab</name>
    <name type="synonym">Neptunus trituberculatus</name>
    <dbReference type="NCBI Taxonomy" id="210409"/>
    <lineage>
        <taxon>Eukaryota</taxon>
        <taxon>Metazoa</taxon>
        <taxon>Ecdysozoa</taxon>
        <taxon>Arthropoda</taxon>
        <taxon>Crustacea</taxon>
        <taxon>Multicrustacea</taxon>
        <taxon>Malacostraca</taxon>
        <taxon>Eumalacostraca</taxon>
        <taxon>Eucarida</taxon>
        <taxon>Decapoda</taxon>
        <taxon>Pleocyemata</taxon>
        <taxon>Brachyura</taxon>
        <taxon>Eubrachyura</taxon>
        <taxon>Portunoidea</taxon>
        <taxon>Portunidae</taxon>
        <taxon>Portuninae</taxon>
        <taxon>Portunus</taxon>
    </lineage>
</organism>
<dbReference type="Proteomes" id="UP000324222">
    <property type="component" value="Unassembled WGS sequence"/>
</dbReference>
<dbReference type="EMBL" id="VSRR010000777">
    <property type="protein sequence ID" value="MPC19526.1"/>
    <property type="molecule type" value="Genomic_DNA"/>
</dbReference>
<evidence type="ECO:0000313" key="3">
    <source>
        <dbReference type="Proteomes" id="UP000324222"/>
    </source>
</evidence>
<keyword evidence="3" id="KW-1185">Reference proteome</keyword>
<proteinExistence type="predicted"/>